<dbReference type="EMBL" id="BTGD01000003">
    <property type="protein sequence ID" value="GMM54850.1"/>
    <property type="molecule type" value="Genomic_DNA"/>
</dbReference>
<dbReference type="GO" id="GO:0030134">
    <property type="term" value="C:COPII-coated ER to Golgi transport vesicle"/>
    <property type="evidence" value="ECO:0007669"/>
    <property type="project" value="TreeGrafter"/>
</dbReference>
<accession>A0AAV5RTK0</accession>
<dbReference type="InterPro" id="IPR051136">
    <property type="entry name" value="Intracellular_Lectin-GPT"/>
</dbReference>
<dbReference type="GO" id="GO:0005537">
    <property type="term" value="F:D-mannose binding"/>
    <property type="evidence" value="ECO:0007669"/>
    <property type="project" value="TreeGrafter"/>
</dbReference>
<protein>
    <submittedName>
        <fullName evidence="3">Uip5 protein</fullName>
    </submittedName>
</protein>
<dbReference type="InterPro" id="IPR013320">
    <property type="entry name" value="ConA-like_dom_sf"/>
</dbReference>
<keyword evidence="2" id="KW-0732">Signal</keyword>
<dbReference type="Gene3D" id="2.60.120.200">
    <property type="match status" value="1"/>
</dbReference>
<dbReference type="AlphaFoldDB" id="A0AAV5RTK0"/>
<dbReference type="PANTHER" id="PTHR12223:SF45">
    <property type="entry name" value="RE50040P"/>
    <property type="match status" value="1"/>
</dbReference>
<dbReference type="GO" id="GO:0006888">
    <property type="term" value="P:endoplasmic reticulum to Golgi vesicle-mediated transport"/>
    <property type="evidence" value="ECO:0007669"/>
    <property type="project" value="TreeGrafter"/>
</dbReference>
<name>A0AAV5RTK0_MAUHU</name>
<dbReference type="SUPFAM" id="SSF49899">
    <property type="entry name" value="Concanavalin A-like lectins/glucanases"/>
    <property type="match status" value="1"/>
</dbReference>
<organism evidence="3 4">
    <name type="scientific">Maudiozyma humilis</name>
    <name type="common">Sour dough yeast</name>
    <name type="synonym">Kazachstania humilis</name>
    <dbReference type="NCBI Taxonomy" id="51915"/>
    <lineage>
        <taxon>Eukaryota</taxon>
        <taxon>Fungi</taxon>
        <taxon>Dikarya</taxon>
        <taxon>Ascomycota</taxon>
        <taxon>Saccharomycotina</taxon>
        <taxon>Saccharomycetes</taxon>
        <taxon>Saccharomycetales</taxon>
        <taxon>Saccharomycetaceae</taxon>
        <taxon>Maudiozyma</taxon>
    </lineage>
</organism>
<dbReference type="CDD" id="cd07308">
    <property type="entry name" value="lectin_leg-like"/>
    <property type="match status" value="1"/>
</dbReference>
<reference evidence="3 4" key="1">
    <citation type="journal article" date="2023" name="Elife">
        <title>Identification of key yeast species and microbe-microbe interactions impacting larval growth of Drosophila in the wild.</title>
        <authorList>
            <person name="Mure A."/>
            <person name="Sugiura Y."/>
            <person name="Maeda R."/>
            <person name="Honda K."/>
            <person name="Sakurai N."/>
            <person name="Takahashi Y."/>
            <person name="Watada M."/>
            <person name="Katoh T."/>
            <person name="Gotoh A."/>
            <person name="Gotoh Y."/>
            <person name="Taniguchi I."/>
            <person name="Nakamura K."/>
            <person name="Hayashi T."/>
            <person name="Katayama T."/>
            <person name="Uemura T."/>
            <person name="Hattori Y."/>
        </authorList>
    </citation>
    <scope>NUCLEOTIDE SEQUENCE [LARGE SCALE GENOMIC DNA]</scope>
    <source>
        <strain evidence="3 4">KH-74</strain>
    </source>
</reference>
<proteinExistence type="predicted"/>
<feature type="chain" id="PRO_5043360785" evidence="2">
    <location>
        <begin position="26"/>
        <end position="435"/>
    </location>
</feature>
<feature type="signal peptide" evidence="2">
    <location>
        <begin position="1"/>
        <end position="25"/>
    </location>
</feature>
<keyword evidence="1" id="KW-0472">Membrane</keyword>
<dbReference type="Proteomes" id="UP001377567">
    <property type="component" value="Unassembled WGS sequence"/>
</dbReference>
<comment type="caution">
    <text evidence="3">The sequence shown here is derived from an EMBL/GenBank/DDBJ whole genome shotgun (WGS) entry which is preliminary data.</text>
</comment>
<feature type="transmembrane region" description="Helical" evidence="1">
    <location>
        <begin position="383"/>
        <end position="408"/>
    </location>
</feature>
<keyword evidence="1" id="KW-1133">Transmembrane helix</keyword>
<dbReference type="GO" id="GO:0000139">
    <property type="term" value="C:Golgi membrane"/>
    <property type="evidence" value="ECO:0007669"/>
    <property type="project" value="TreeGrafter"/>
</dbReference>
<dbReference type="GO" id="GO:0005793">
    <property type="term" value="C:endoplasmic reticulum-Golgi intermediate compartment"/>
    <property type="evidence" value="ECO:0007669"/>
    <property type="project" value="TreeGrafter"/>
</dbReference>
<evidence type="ECO:0000256" key="2">
    <source>
        <dbReference type="SAM" id="SignalP"/>
    </source>
</evidence>
<dbReference type="GO" id="GO:0005789">
    <property type="term" value="C:endoplasmic reticulum membrane"/>
    <property type="evidence" value="ECO:0007669"/>
    <property type="project" value="TreeGrafter"/>
</dbReference>
<sequence length="435" mass="48775">MGVEDRRRNVVVSVMVALLFVVCHDWRHLGNSTSAGIRTDLGTLRQRMGTPPVRERPVYSGLIKVRNEDVSLSAPYLDKVNKHWHLGGSPVIRNNAFIRLTGTGDAGRGGSLLSNGVGDNEINNFETVYDFRLSDATGDGVVFVVAAENGFIWRDLTSSYAARQYYMNTGGVLPSDIGLMGFPRNLPGLAVVLDTSGSGSDAGHPSMDIFLNVDPETHAYDLDSHGKHSTSLKLNDYPIRITRAVLSGAQRTRLRLVYLESINFLKVDMSFSHEGDVWEQMYVNRNLPWVLPKNAKTGERYLGVSSLALRNSQNMELFNIRTNEFHWANHRDEAMEVDNTQFKADAAQFIEREYGIVYGRETTATPPHVNEVHHRSAWRAVSFYVGAALALVLLLVLAYCISLYLRVIKKHIKHLRKKAAKRRRSRNHGDSLLPM</sequence>
<evidence type="ECO:0000256" key="1">
    <source>
        <dbReference type="SAM" id="Phobius"/>
    </source>
</evidence>
<gene>
    <name evidence="3" type="ORF">DAKH74_014660</name>
</gene>
<keyword evidence="1" id="KW-0812">Transmembrane</keyword>
<evidence type="ECO:0000313" key="3">
    <source>
        <dbReference type="EMBL" id="GMM54850.1"/>
    </source>
</evidence>
<evidence type="ECO:0000313" key="4">
    <source>
        <dbReference type="Proteomes" id="UP001377567"/>
    </source>
</evidence>
<dbReference type="PANTHER" id="PTHR12223">
    <property type="entry name" value="VESICULAR MANNOSE-BINDING LECTIN"/>
    <property type="match status" value="1"/>
</dbReference>
<keyword evidence="4" id="KW-1185">Reference proteome</keyword>